<dbReference type="PANTHER" id="PTHR11783">
    <property type="entry name" value="SULFOTRANSFERASE SULT"/>
    <property type="match status" value="1"/>
</dbReference>
<dbReference type="SUPFAM" id="SSF52540">
    <property type="entry name" value="P-loop containing nucleoside triphosphate hydrolases"/>
    <property type="match status" value="1"/>
</dbReference>
<reference evidence="6" key="1">
    <citation type="submission" date="2014-09" db="EMBL/GenBank/DDBJ databases">
        <authorList>
            <person name="Magalhaes I.L.F."/>
            <person name="Oliveira U."/>
            <person name="Santos F.R."/>
            <person name="Vidigal T.H.D.A."/>
            <person name="Brescovit A.D."/>
            <person name="Santos A.J."/>
        </authorList>
    </citation>
    <scope>NUCLEOTIDE SEQUENCE</scope>
    <source>
        <tissue evidence="6">Shoot tissue taken approximately 20 cm above the soil surface</tissue>
    </source>
</reference>
<reference evidence="6" key="2">
    <citation type="journal article" date="2015" name="Data Brief">
        <title>Shoot transcriptome of the giant reed, Arundo donax.</title>
        <authorList>
            <person name="Barrero R.A."/>
            <person name="Guerrero F.D."/>
            <person name="Moolhuijzen P."/>
            <person name="Goolsby J.A."/>
            <person name="Tidwell J."/>
            <person name="Bellgard S.E."/>
            <person name="Bellgard M.I."/>
        </authorList>
    </citation>
    <scope>NUCLEOTIDE SEQUENCE</scope>
    <source>
        <tissue evidence="6">Shoot tissue taken approximately 20 cm above the soil surface</tissue>
    </source>
</reference>
<evidence type="ECO:0000256" key="1">
    <source>
        <dbReference type="ARBA" id="ARBA00005771"/>
    </source>
</evidence>
<feature type="region of interest" description="Disordered" evidence="4">
    <location>
        <begin position="1"/>
        <end position="28"/>
    </location>
</feature>
<dbReference type="GO" id="GO:0008146">
    <property type="term" value="F:sulfotransferase activity"/>
    <property type="evidence" value="ECO:0007669"/>
    <property type="project" value="InterPro"/>
</dbReference>
<dbReference type="Gene3D" id="3.40.50.300">
    <property type="entry name" value="P-loop containing nucleotide triphosphate hydrolases"/>
    <property type="match status" value="1"/>
</dbReference>
<organism evidence="6">
    <name type="scientific">Arundo donax</name>
    <name type="common">Giant reed</name>
    <name type="synonym">Donax arundinaceus</name>
    <dbReference type="NCBI Taxonomy" id="35708"/>
    <lineage>
        <taxon>Eukaryota</taxon>
        <taxon>Viridiplantae</taxon>
        <taxon>Streptophyta</taxon>
        <taxon>Embryophyta</taxon>
        <taxon>Tracheophyta</taxon>
        <taxon>Spermatophyta</taxon>
        <taxon>Magnoliopsida</taxon>
        <taxon>Liliopsida</taxon>
        <taxon>Poales</taxon>
        <taxon>Poaceae</taxon>
        <taxon>PACMAD clade</taxon>
        <taxon>Arundinoideae</taxon>
        <taxon>Arundineae</taxon>
        <taxon>Arundo</taxon>
    </lineage>
</organism>
<keyword evidence="2 3" id="KW-0808">Transferase</keyword>
<dbReference type="AlphaFoldDB" id="A0A0A9HTD0"/>
<accession>A0A0A9HTD0</accession>
<feature type="domain" description="Sulfotransferase" evidence="5">
    <location>
        <begin position="79"/>
        <end position="323"/>
    </location>
</feature>
<name>A0A0A9HTD0_ARUDO</name>
<comment type="similarity">
    <text evidence="1 3">Belongs to the sulfotransferase 1 family.</text>
</comment>
<dbReference type="EC" id="2.8.2.-" evidence="3"/>
<protein>
    <recommendedName>
        <fullName evidence="3">Sulfotransferase</fullName>
        <ecNumber evidence="3">2.8.2.-</ecNumber>
    </recommendedName>
</protein>
<sequence>MAARTNTADAGASALEPAPPVQVPSSATTPHANMAELVPSLPLETRWPPAPLRQYGGFWLPENILPGVAAVHARFDPRPSDILLASFIKSGTTWLKALAFATMNRAAHPPSDADHPLRRRNPHDCVKFLELGSVLVADADASGAALDALEALPAPRLLSTHLPWSLLPRRVGESGCRVVYICRDPKDTLVSLWSVHKKMAVAGVDQFSFAFNDAFELFCEGRNIGGSQPRHVLEYWEEKQRRPGKVLFLVYEEVLREPERNLKRLAEFMGCAFTEEEEEAGVVQEIVELCSIDKMKNLEVNKKGTSAQGVRNEVFFRKGVTGD</sequence>
<dbReference type="InterPro" id="IPR000863">
    <property type="entry name" value="Sulfotransferase_dom"/>
</dbReference>
<evidence type="ECO:0000256" key="2">
    <source>
        <dbReference type="ARBA" id="ARBA00022679"/>
    </source>
</evidence>
<proteinExistence type="inferred from homology"/>
<dbReference type="EMBL" id="GBRH01158817">
    <property type="protein sequence ID" value="JAE39079.1"/>
    <property type="molecule type" value="Transcribed_RNA"/>
</dbReference>
<dbReference type="InterPro" id="IPR027417">
    <property type="entry name" value="P-loop_NTPase"/>
</dbReference>
<evidence type="ECO:0000313" key="6">
    <source>
        <dbReference type="EMBL" id="JAE39079.1"/>
    </source>
</evidence>
<evidence type="ECO:0000259" key="5">
    <source>
        <dbReference type="Pfam" id="PF00685"/>
    </source>
</evidence>
<dbReference type="Pfam" id="PF00685">
    <property type="entry name" value="Sulfotransfer_1"/>
    <property type="match status" value="1"/>
</dbReference>
<evidence type="ECO:0000256" key="4">
    <source>
        <dbReference type="SAM" id="MobiDB-lite"/>
    </source>
</evidence>
<evidence type="ECO:0000256" key="3">
    <source>
        <dbReference type="RuleBase" id="RU361155"/>
    </source>
</evidence>